<evidence type="ECO:0000259" key="1">
    <source>
        <dbReference type="Pfam" id="PF24710"/>
    </source>
</evidence>
<keyword evidence="3" id="KW-1185">Reference proteome</keyword>
<proteinExistence type="predicted"/>
<dbReference type="EMBL" id="JBFPER010000001">
    <property type="protein sequence ID" value="MEX0380917.1"/>
    <property type="molecule type" value="Genomic_DNA"/>
</dbReference>
<dbReference type="InterPro" id="IPR056088">
    <property type="entry name" value="DUF7671"/>
</dbReference>
<dbReference type="Proteomes" id="UP001556617">
    <property type="component" value="Unassembled WGS sequence"/>
</dbReference>
<dbReference type="RefSeq" id="WP_367974342.1">
    <property type="nucleotide sequence ID" value="NZ_JBFPEQ010000001.1"/>
</dbReference>
<evidence type="ECO:0000313" key="3">
    <source>
        <dbReference type="Proteomes" id="UP001556617"/>
    </source>
</evidence>
<protein>
    <recommendedName>
        <fullName evidence="1">DUF7671 domain-containing protein</fullName>
    </recommendedName>
</protein>
<gene>
    <name evidence="2" type="ORF">AB3K24_06085</name>
</gene>
<accession>A0ABV3S379</accession>
<dbReference type="Pfam" id="PF24710">
    <property type="entry name" value="DUF7671"/>
    <property type="match status" value="1"/>
</dbReference>
<comment type="caution">
    <text evidence="2">The sequence shown here is derived from an EMBL/GenBank/DDBJ whole genome shotgun (WGS) entry which is preliminary data.</text>
</comment>
<reference evidence="2 3" key="1">
    <citation type="submission" date="2024-07" db="EMBL/GenBank/DDBJ databases">
        <authorList>
            <person name="Yun M."/>
        </authorList>
    </citation>
    <scope>NUCLEOTIDE SEQUENCE [LARGE SCALE GENOMIC DNA]</scope>
    <source>
        <strain evidence="2 3">MS01</strain>
    </source>
</reference>
<evidence type="ECO:0000313" key="2">
    <source>
        <dbReference type="EMBL" id="MEX0380917.1"/>
    </source>
</evidence>
<organism evidence="2 3">
    <name type="scientific">Leuconostoc aquikimchii</name>
    <dbReference type="NCBI Taxonomy" id="3236804"/>
    <lineage>
        <taxon>Bacteria</taxon>
        <taxon>Bacillati</taxon>
        <taxon>Bacillota</taxon>
        <taxon>Bacilli</taxon>
        <taxon>Lactobacillales</taxon>
        <taxon>Lactobacillaceae</taxon>
        <taxon>Leuconostoc</taxon>
    </lineage>
</organism>
<sequence length="97" mass="11146">MGDSKKYDTHLFTGVMAEQNASGRYQPKADVQPNVWRTGKHTKGQFKQIGQIFLTEKGQAVAVLHIEKLSFSQRHNYSALQRWTNEQVDLALLKTWL</sequence>
<feature type="domain" description="DUF7671" evidence="1">
    <location>
        <begin position="5"/>
        <end position="96"/>
    </location>
</feature>
<name>A0ABV3S379_9LACO</name>